<feature type="transmembrane region" description="Helical" evidence="1">
    <location>
        <begin position="95"/>
        <end position="112"/>
    </location>
</feature>
<evidence type="ECO:0008006" key="4">
    <source>
        <dbReference type="Google" id="ProtNLM"/>
    </source>
</evidence>
<dbReference type="RefSeq" id="WP_079626609.1">
    <property type="nucleotide sequence ID" value="NZ_FVGW01000002.1"/>
</dbReference>
<dbReference type="EMBL" id="FVGW01000002">
    <property type="protein sequence ID" value="SKL85315.1"/>
    <property type="molecule type" value="Genomic_DNA"/>
</dbReference>
<evidence type="ECO:0000313" key="3">
    <source>
        <dbReference type="Proteomes" id="UP000190074"/>
    </source>
</evidence>
<accession>A0A1U2AFG0</accession>
<keyword evidence="1" id="KW-0472">Membrane</keyword>
<organism evidence="2 3">
    <name type="scientific">Mycobacteroides abscessus subsp. massiliense</name>
    <dbReference type="NCBI Taxonomy" id="1962118"/>
    <lineage>
        <taxon>Bacteria</taxon>
        <taxon>Bacillati</taxon>
        <taxon>Actinomycetota</taxon>
        <taxon>Actinomycetes</taxon>
        <taxon>Mycobacteriales</taxon>
        <taxon>Mycobacteriaceae</taxon>
        <taxon>Mycobacteroides</taxon>
        <taxon>Mycobacteroides abscessus</taxon>
    </lineage>
</organism>
<evidence type="ECO:0000256" key="1">
    <source>
        <dbReference type="SAM" id="Phobius"/>
    </source>
</evidence>
<name>A0A1U2AFG0_9MYCO</name>
<sequence>MRNPVRLRHAGLVAALAFLPTIWVKPDTVADIALTVSASLSWMFTLLYLLRSTWWTRPVGRVTVCIYLALSLVLTQNSVSTWWGQDYPWRGHVRGLLYAGLAYAFVKLIAALRRIQTKT</sequence>
<dbReference type="Proteomes" id="UP000190074">
    <property type="component" value="Unassembled WGS sequence"/>
</dbReference>
<proteinExistence type="predicted"/>
<dbReference type="InterPro" id="IPR056964">
    <property type="entry name" value="Phage_holin"/>
</dbReference>
<keyword evidence="1" id="KW-1133">Transmembrane helix</keyword>
<evidence type="ECO:0000313" key="2">
    <source>
        <dbReference type="EMBL" id="SKL85315.1"/>
    </source>
</evidence>
<gene>
    <name evidence="2" type="ORF">SAMEA2259716_01856</name>
</gene>
<dbReference type="Pfam" id="PF23778">
    <property type="entry name" value="Phage_holin_2"/>
    <property type="match status" value="1"/>
</dbReference>
<keyword evidence="1" id="KW-0812">Transmembrane</keyword>
<feature type="transmembrane region" description="Helical" evidence="1">
    <location>
        <begin position="30"/>
        <end position="50"/>
    </location>
</feature>
<reference evidence="2 3" key="1">
    <citation type="submission" date="2016-11" db="EMBL/GenBank/DDBJ databases">
        <authorList>
            <consortium name="Pathogen Informatics"/>
        </authorList>
    </citation>
    <scope>NUCLEOTIDE SEQUENCE [LARGE SCALE GENOMIC DNA]</scope>
    <source>
        <strain evidence="2 3">911</strain>
    </source>
</reference>
<dbReference type="AlphaFoldDB" id="A0A1U2AFG0"/>
<feature type="transmembrane region" description="Helical" evidence="1">
    <location>
        <begin position="7"/>
        <end position="24"/>
    </location>
</feature>
<protein>
    <recommendedName>
        <fullName evidence="4">Transmembrane protein</fullName>
    </recommendedName>
</protein>
<feature type="transmembrane region" description="Helical" evidence="1">
    <location>
        <begin position="62"/>
        <end position="83"/>
    </location>
</feature>